<evidence type="ECO:0000256" key="1">
    <source>
        <dbReference type="SAM" id="MobiDB-lite"/>
    </source>
</evidence>
<dbReference type="EMBL" id="JAHIBW010000004">
    <property type="protein sequence ID" value="KAG7311559.1"/>
    <property type="molecule type" value="Genomic_DNA"/>
</dbReference>
<comment type="caution">
    <text evidence="2">The sequence shown here is derived from an EMBL/GenBank/DDBJ whole genome shotgun (WGS) entry which is preliminary data.</text>
</comment>
<organism evidence="2 3">
    <name type="scientific">Plutella xylostella</name>
    <name type="common">Diamondback moth</name>
    <name type="synonym">Plutella maculipennis</name>
    <dbReference type="NCBI Taxonomy" id="51655"/>
    <lineage>
        <taxon>Eukaryota</taxon>
        <taxon>Metazoa</taxon>
        <taxon>Ecdysozoa</taxon>
        <taxon>Arthropoda</taxon>
        <taxon>Hexapoda</taxon>
        <taxon>Insecta</taxon>
        <taxon>Pterygota</taxon>
        <taxon>Neoptera</taxon>
        <taxon>Endopterygota</taxon>
        <taxon>Lepidoptera</taxon>
        <taxon>Glossata</taxon>
        <taxon>Ditrysia</taxon>
        <taxon>Yponomeutoidea</taxon>
        <taxon>Plutellidae</taxon>
        <taxon>Plutella</taxon>
    </lineage>
</organism>
<keyword evidence="3" id="KW-1185">Reference proteome</keyword>
<dbReference type="Proteomes" id="UP000823941">
    <property type="component" value="Chromosome 4"/>
</dbReference>
<sequence length="92" mass="10314">MNQPRYYESEGWLTSDDTSTCLDVSARLPARPRRRPQLQQGGACRGRVHQSPAGTPRRRRTAPSRAFGSFQAKRGFSPSIHLKINTVNETST</sequence>
<name>A0ABQ7R2P1_PLUXY</name>
<evidence type="ECO:0000313" key="3">
    <source>
        <dbReference type="Proteomes" id="UP000823941"/>
    </source>
</evidence>
<gene>
    <name evidence="2" type="ORF">JYU34_002606</name>
</gene>
<evidence type="ECO:0000313" key="2">
    <source>
        <dbReference type="EMBL" id="KAG7311559.1"/>
    </source>
</evidence>
<proteinExistence type="predicted"/>
<feature type="region of interest" description="Disordered" evidence="1">
    <location>
        <begin position="31"/>
        <end position="73"/>
    </location>
</feature>
<accession>A0ABQ7R2P1</accession>
<reference evidence="2 3" key="1">
    <citation type="submission" date="2021-06" db="EMBL/GenBank/DDBJ databases">
        <title>A haploid diamondback moth (Plutella xylostella L.) genome assembly resolves 31 chromosomes and identifies a diamide resistance mutation.</title>
        <authorList>
            <person name="Ward C.M."/>
            <person name="Perry K.D."/>
            <person name="Baker G."/>
            <person name="Powis K."/>
            <person name="Heckel D.G."/>
            <person name="Baxter S.W."/>
        </authorList>
    </citation>
    <scope>NUCLEOTIDE SEQUENCE [LARGE SCALE GENOMIC DNA]</scope>
    <source>
        <strain evidence="2 3">LV</strain>
        <tissue evidence="2">Single pupa</tissue>
    </source>
</reference>
<protein>
    <submittedName>
        <fullName evidence="2">Uncharacterized protein</fullName>
    </submittedName>
</protein>